<keyword evidence="2" id="KW-1185">Reference proteome</keyword>
<dbReference type="InterPro" id="IPR018714">
    <property type="entry name" value="DUF2237"/>
</dbReference>
<evidence type="ECO:0000313" key="1">
    <source>
        <dbReference type="EMBL" id="OAN49961.1"/>
    </source>
</evidence>
<evidence type="ECO:0008006" key="3">
    <source>
        <dbReference type="Google" id="ProtNLM"/>
    </source>
</evidence>
<sequence length="134" mass="14542">MPRDTDDHGPRRPPRRNVLGGILEPCSVKPMTGFFRNGCCDTAPEDVGSHTVCIVATPAFLRFSAAHGNDLSTPMPQYGFPGLAEGDRWCLCAPRWQEALMAGQAPRVVLRATHEGALAWCDLGDLKRLAIDLG</sequence>
<dbReference type="STRING" id="1437059.A6A05_01720"/>
<dbReference type="OrthoDB" id="9792525at2"/>
<dbReference type="Pfam" id="PF09996">
    <property type="entry name" value="DUF2237"/>
    <property type="match status" value="1"/>
</dbReference>
<dbReference type="Gene3D" id="3.30.56.110">
    <property type="entry name" value="Protein of unknown function DUF2237"/>
    <property type="match status" value="1"/>
</dbReference>
<gene>
    <name evidence="1" type="ORF">A6A05_01720</name>
</gene>
<protein>
    <recommendedName>
        <fullName evidence="3">DUF2237 domain-containing protein</fullName>
    </recommendedName>
</protein>
<proteinExistence type="predicted"/>
<comment type="caution">
    <text evidence="1">The sequence shown here is derived from an EMBL/GenBank/DDBJ whole genome shotgun (WGS) entry which is preliminary data.</text>
</comment>
<dbReference type="Proteomes" id="UP000078543">
    <property type="component" value="Unassembled WGS sequence"/>
</dbReference>
<name>A0A178MMP9_9PROT</name>
<accession>A0A178MMP9</accession>
<evidence type="ECO:0000313" key="2">
    <source>
        <dbReference type="Proteomes" id="UP000078543"/>
    </source>
</evidence>
<dbReference type="RefSeq" id="WP_068500548.1">
    <property type="nucleotide sequence ID" value="NZ_LWQU01000141.1"/>
</dbReference>
<organism evidence="1 2">
    <name type="scientific">Magnetospirillum moscoviense</name>
    <dbReference type="NCBI Taxonomy" id="1437059"/>
    <lineage>
        <taxon>Bacteria</taxon>
        <taxon>Pseudomonadati</taxon>
        <taxon>Pseudomonadota</taxon>
        <taxon>Alphaproteobacteria</taxon>
        <taxon>Rhodospirillales</taxon>
        <taxon>Rhodospirillaceae</taxon>
        <taxon>Magnetospirillum</taxon>
    </lineage>
</organism>
<reference evidence="1 2" key="1">
    <citation type="submission" date="2016-04" db="EMBL/GenBank/DDBJ databases">
        <title>Draft genome sequence of freshwater magnetotactic bacteria Magnetospirillum marisnigri SP-1 and Magnetospirillum moscoviense BB-1.</title>
        <authorList>
            <person name="Koziaeva V."/>
            <person name="Dziuba M.V."/>
            <person name="Ivanov T.M."/>
            <person name="Kuznetsov B."/>
            <person name="Grouzdev D.S."/>
        </authorList>
    </citation>
    <scope>NUCLEOTIDE SEQUENCE [LARGE SCALE GENOMIC DNA]</scope>
    <source>
        <strain evidence="1 2">BB-1</strain>
    </source>
</reference>
<dbReference type="PANTHER" id="PTHR37466:SF1">
    <property type="entry name" value="SLR1628 PROTEIN"/>
    <property type="match status" value="1"/>
</dbReference>
<dbReference type="PANTHER" id="PTHR37466">
    <property type="entry name" value="SLR1628 PROTEIN"/>
    <property type="match status" value="1"/>
</dbReference>
<dbReference type="AlphaFoldDB" id="A0A178MMP9"/>
<dbReference type="EMBL" id="LWQU01000141">
    <property type="protein sequence ID" value="OAN49961.1"/>
    <property type="molecule type" value="Genomic_DNA"/>
</dbReference>